<evidence type="ECO:0000256" key="1">
    <source>
        <dbReference type="ARBA" id="ARBA00004245"/>
    </source>
</evidence>
<dbReference type="GO" id="GO:0044877">
    <property type="term" value="F:protein-containing complex binding"/>
    <property type="evidence" value="ECO:0007669"/>
    <property type="project" value="InterPro"/>
</dbReference>
<dbReference type="OrthoDB" id="1925347at2759"/>
<keyword evidence="5" id="KW-0206">Cytoskeleton</keyword>
<dbReference type="GO" id="GO:0007015">
    <property type="term" value="P:actin filament organization"/>
    <property type="evidence" value="ECO:0007669"/>
    <property type="project" value="InterPro"/>
</dbReference>
<dbReference type="AlphaFoldDB" id="D8RS48"/>
<dbReference type="PANTHER" id="PTHR33668:SF1">
    <property type="entry name" value="PROTEIN BRICK1"/>
    <property type="match status" value="1"/>
</dbReference>
<comment type="similarity">
    <text evidence="2">Belongs to the BRK1 family.</text>
</comment>
<reference evidence="7 8" key="1">
    <citation type="journal article" date="2011" name="Science">
        <title>The Selaginella genome identifies genetic changes associated with the evolution of vascular plants.</title>
        <authorList>
            <person name="Banks J.A."/>
            <person name="Nishiyama T."/>
            <person name="Hasebe M."/>
            <person name="Bowman J.L."/>
            <person name="Gribskov M."/>
            <person name="dePamphilis C."/>
            <person name="Albert V.A."/>
            <person name="Aono N."/>
            <person name="Aoyama T."/>
            <person name="Ambrose B.A."/>
            <person name="Ashton N.W."/>
            <person name="Axtell M.J."/>
            <person name="Barker E."/>
            <person name="Barker M.S."/>
            <person name="Bennetzen J.L."/>
            <person name="Bonawitz N.D."/>
            <person name="Chapple C."/>
            <person name="Cheng C."/>
            <person name="Correa L.G."/>
            <person name="Dacre M."/>
            <person name="DeBarry J."/>
            <person name="Dreyer I."/>
            <person name="Elias M."/>
            <person name="Engstrom E.M."/>
            <person name="Estelle M."/>
            <person name="Feng L."/>
            <person name="Finet C."/>
            <person name="Floyd S.K."/>
            <person name="Frommer W.B."/>
            <person name="Fujita T."/>
            <person name="Gramzow L."/>
            <person name="Gutensohn M."/>
            <person name="Harholt J."/>
            <person name="Hattori M."/>
            <person name="Heyl A."/>
            <person name="Hirai T."/>
            <person name="Hiwatashi Y."/>
            <person name="Ishikawa M."/>
            <person name="Iwata M."/>
            <person name="Karol K.G."/>
            <person name="Koehler B."/>
            <person name="Kolukisaoglu U."/>
            <person name="Kubo M."/>
            <person name="Kurata T."/>
            <person name="Lalonde S."/>
            <person name="Li K."/>
            <person name="Li Y."/>
            <person name="Litt A."/>
            <person name="Lyons E."/>
            <person name="Manning G."/>
            <person name="Maruyama T."/>
            <person name="Michael T.P."/>
            <person name="Mikami K."/>
            <person name="Miyazaki S."/>
            <person name="Morinaga S."/>
            <person name="Murata T."/>
            <person name="Mueller-Roeber B."/>
            <person name="Nelson D.R."/>
            <person name="Obara M."/>
            <person name="Oguri Y."/>
            <person name="Olmstead R.G."/>
            <person name="Onodera N."/>
            <person name="Petersen B.L."/>
            <person name="Pils B."/>
            <person name="Prigge M."/>
            <person name="Rensing S.A."/>
            <person name="Riano-Pachon D.M."/>
            <person name="Roberts A.W."/>
            <person name="Sato Y."/>
            <person name="Scheller H.V."/>
            <person name="Schulz B."/>
            <person name="Schulz C."/>
            <person name="Shakirov E.V."/>
            <person name="Shibagaki N."/>
            <person name="Shinohara N."/>
            <person name="Shippen D.E."/>
            <person name="Soerensen I."/>
            <person name="Sotooka R."/>
            <person name="Sugimoto N."/>
            <person name="Sugita M."/>
            <person name="Sumikawa N."/>
            <person name="Tanurdzic M."/>
            <person name="Theissen G."/>
            <person name="Ulvskov P."/>
            <person name="Wakazuki S."/>
            <person name="Weng J.K."/>
            <person name="Willats W.W."/>
            <person name="Wipf D."/>
            <person name="Wolf P.G."/>
            <person name="Yang L."/>
            <person name="Zimmer A.D."/>
            <person name="Zhu Q."/>
            <person name="Mitros T."/>
            <person name="Hellsten U."/>
            <person name="Loque D."/>
            <person name="Otillar R."/>
            <person name="Salamov A."/>
            <person name="Schmutz J."/>
            <person name="Shapiro H."/>
            <person name="Lindquist E."/>
            <person name="Lucas S."/>
            <person name="Rokhsar D."/>
            <person name="Grigoriev I.V."/>
        </authorList>
    </citation>
    <scope>NUCLEOTIDE SEQUENCE [LARGE SCALE GENOMIC DNA]</scope>
</reference>
<name>D8RS48_SELML</name>
<evidence type="ECO:0000256" key="5">
    <source>
        <dbReference type="ARBA" id="ARBA00023212"/>
    </source>
</evidence>
<evidence type="ECO:0000313" key="6">
    <source>
        <dbReference type="EMBL" id="EFJ15440.1"/>
    </source>
</evidence>
<sequence>GGGGSANLGAAVQADWENRQFTGALALNVRKLFEFVLQFESTTRNKIAILNDKLTALERKLEFLEAQHSSVTAP</sequence>
<feature type="non-terminal residue" evidence="7">
    <location>
        <position position="1"/>
    </location>
</feature>
<dbReference type="InParanoid" id="D8RS48"/>
<dbReference type="GO" id="GO:0008064">
    <property type="term" value="P:regulation of actin polymerization or depolymerization"/>
    <property type="evidence" value="ECO:0000318"/>
    <property type="project" value="GO_Central"/>
</dbReference>
<organism evidence="8">
    <name type="scientific">Selaginella moellendorffii</name>
    <name type="common">Spikemoss</name>
    <dbReference type="NCBI Taxonomy" id="88036"/>
    <lineage>
        <taxon>Eukaryota</taxon>
        <taxon>Viridiplantae</taxon>
        <taxon>Streptophyta</taxon>
        <taxon>Embryophyta</taxon>
        <taxon>Tracheophyta</taxon>
        <taxon>Lycopodiopsida</taxon>
        <taxon>Selaginellales</taxon>
        <taxon>Selaginellaceae</taxon>
        <taxon>Selaginella</taxon>
    </lineage>
</organism>
<dbReference type="EMBL" id="GL377623">
    <property type="protein sequence ID" value="EFJ15440.1"/>
    <property type="molecule type" value="Genomic_DNA"/>
</dbReference>
<dbReference type="KEGG" id="smo:SELMODRAFT_9227"/>
<dbReference type="GeneID" id="9656638"/>
<comment type="subcellular location">
    <subcellularLocation>
        <location evidence="1">Cytoplasm</location>
        <location evidence="1">Cytoskeleton</location>
    </subcellularLocation>
</comment>
<dbReference type="Gramene" id="EFJ24808">
    <property type="protein sequence ID" value="EFJ24808"/>
    <property type="gene ID" value="SELMODRAFT_9224"/>
</dbReference>
<dbReference type="STRING" id="88036.D8RS48"/>
<dbReference type="OMA" id="ISINVCK"/>
<keyword evidence="4" id="KW-0175">Coiled coil</keyword>
<evidence type="ECO:0000256" key="3">
    <source>
        <dbReference type="ARBA" id="ARBA00022490"/>
    </source>
</evidence>
<dbReference type="Gramene" id="EFJ15440">
    <property type="protein sequence ID" value="EFJ15440"/>
    <property type="gene ID" value="SELMODRAFT_9227"/>
</dbReference>
<evidence type="ECO:0000256" key="2">
    <source>
        <dbReference type="ARBA" id="ARBA00005620"/>
    </source>
</evidence>
<evidence type="ECO:0000313" key="7">
    <source>
        <dbReference type="EMBL" id="EFJ24808.1"/>
    </source>
</evidence>
<dbReference type="eggNOG" id="ENOG502S3PY">
    <property type="taxonomic scope" value="Eukaryota"/>
</dbReference>
<dbReference type="HOGENOM" id="CLU_175202_0_0_1"/>
<dbReference type="Proteomes" id="UP000001514">
    <property type="component" value="Unassembled WGS sequence"/>
</dbReference>
<dbReference type="InterPro" id="IPR033378">
    <property type="entry name" value="BRICK1"/>
</dbReference>
<dbReference type="KEGG" id="smo:SELMODRAFT_9224"/>
<dbReference type="Gene3D" id="1.20.5.110">
    <property type="match status" value="1"/>
</dbReference>
<dbReference type="FunCoup" id="D8RS48">
    <property type="interactions" value="3608"/>
</dbReference>
<dbReference type="PANTHER" id="PTHR33668">
    <property type="entry name" value="PROTEIN BRICK1"/>
    <property type="match status" value="1"/>
</dbReference>
<dbReference type="EMBL" id="GL377588">
    <property type="protein sequence ID" value="EFJ24808.1"/>
    <property type="molecule type" value="Genomic_DNA"/>
</dbReference>
<gene>
    <name evidence="7" type="primary">BRK1-1</name>
    <name evidence="6" type="synonym">BRK1-2</name>
    <name evidence="7" type="ORF">SELMODRAFT_9224</name>
    <name evidence="6" type="ORF">SELMODRAFT_9227</name>
</gene>
<dbReference type="GO" id="GO:0031209">
    <property type="term" value="C:SCAR complex"/>
    <property type="evidence" value="ECO:0000318"/>
    <property type="project" value="GO_Central"/>
</dbReference>
<accession>D8RS48</accession>
<protein>
    <submittedName>
        <fullName evidence="7">Uncharacterized protein BRK1-1</fullName>
    </submittedName>
    <submittedName>
        <fullName evidence="6">Uncharacterized protein BRK1-2</fullName>
    </submittedName>
</protein>
<dbReference type="GO" id="GO:0048870">
    <property type="term" value="P:cell motility"/>
    <property type="evidence" value="ECO:0000318"/>
    <property type="project" value="GO_Central"/>
</dbReference>
<keyword evidence="8" id="KW-1185">Reference proteome</keyword>
<proteinExistence type="inferred from homology"/>
<evidence type="ECO:0000256" key="4">
    <source>
        <dbReference type="ARBA" id="ARBA00023054"/>
    </source>
</evidence>
<keyword evidence="3" id="KW-0963">Cytoplasm</keyword>
<dbReference type="GO" id="GO:0005856">
    <property type="term" value="C:cytoskeleton"/>
    <property type="evidence" value="ECO:0007669"/>
    <property type="project" value="UniProtKB-SubCell"/>
</dbReference>
<feature type="non-terminal residue" evidence="7">
    <location>
        <position position="74"/>
    </location>
</feature>
<evidence type="ECO:0000313" key="8">
    <source>
        <dbReference type="Proteomes" id="UP000001514"/>
    </source>
</evidence>